<dbReference type="Proteomes" id="UP001303473">
    <property type="component" value="Unassembled WGS sequence"/>
</dbReference>
<dbReference type="EMBL" id="MU853769">
    <property type="protein sequence ID" value="KAK3943051.1"/>
    <property type="molecule type" value="Genomic_DNA"/>
</dbReference>
<proteinExistence type="predicted"/>
<keyword evidence="3" id="KW-1185">Reference proteome</keyword>
<gene>
    <name evidence="2" type="ORF">QBC46DRAFT_447347</name>
</gene>
<dbReference type="SUPFAM" id="SSF51197">
    <property type="entry name" value="Clavaminate synthase-like"/>
    <property type="match status" value="1"/>
</dbReference>
<dbReference type="AlphaFoldDB" id="A0AAN6NC45"/>
<name>A0AAN6NC45_9PEZI</name>
<feature type="region of interest" description="Disordered" evidence="1">
    <location>
        <begin position="309"/>
        <end position="328"/>
    </location>
</feature>
<evidence type="ECO:0000313" key="3">
    <source>
        <dbReference type="Proteomes" id="UP001303473"/>
    </source>
</evidence>
<reference evidence="3" key="1">
    <citation type="journal article" date="2023" name="Mol. Phylogenet. Evol.">
        <title>Genome-scale phylogeny and comparative genomics of the fungal order Sordariales.</title>
        <authorList>
            <person name="Hensen N."/>
            <person name="Bonometti L."/>
            <person name="Westerberg I."/>
            <person name="Brannstrom I.O."/>
            <person name="Guillou S."/>
            <person name="Cros-Aarteil S."/>
            <person name="Calhoun S."/>
            <person name="Haridas S."/>
            <person name="Kuo A."/>
            <person name="Mondo S."/>
            <person name="Pangilinan J."/>
            <person name="Riley R."/>
            <person name="LaButti K."/>
            <person name="Andreopoulos B."/>
            <person name="Lipzen A."/>
            <person name="Chen C."/>
            <person name="Yan M."/>
            <person name="Daum C."/>
            <person name="Ng V."/>
            <person name="Clum A."/>
            <person name="Steindorff A."/>
            <person name="Ohm R.A."/>
            <person name="Martin F."/>
            <person name="Silar P."/>
            <person name="Natvig D.O."/>
            <person name="Lalanne C."/>
            <person name="Gautier V."/>
            <person name="Ament-Velasquez S.L."/>
            <person name="Kruys A."/>
            <person name="Hutchinson M.I."/>
            <person name="Powell A.J."/>
            <person name="Barry K."/>
            <person name="Miller A.N."/>
            <person name="Grigoriev I.V."/>
            <person name="Debuchy R."/>
            <person name="Gladieux P."/>
            <person name="Hiltunen Thoren M."/>
            <person name="Johannesson H."/>
        </authorList>
    </citation>
    <scope>NUCLEOTIDE SEQUENCE [LARGE SCALE GENOMIC DNA]</scope>
    <source>
        <strain evidence="3">CBS 340.73</strain>
    </source>
</reference>
<feature type="compositionally biased region" description="Polar residues" evidence="1">
    <location>
        <begin position="313"/>
        <end position="322"/>
    </location>
</feature>
<sequence>MSPASVLSPEEKEHFLTHGWVKIPNAFTKEQAESITGNVWTRLGFDPNDKSTWTRLRTNMPHHNEFDASQFAPRARAAICELCGGEDKITPSSKYWKDSFIVNLGSAEGEGKPARPQDLDGWHVDGDFFVHYLDSPEQGLLVTPLYTDIMPHGGGTMICPEAIPKVAKHLHDHPEGVSPRYTPRGEANFKQETNLSWFNSVARSCDNFVEAAGNTGDVYLLHPLMLHSASDNSRRNVRIITNPPVSLREPFNFNRPDGNYTLVEQVTLRALGKDSLPDWKPTAPRESVVPERLKVQMKMKEDELRRLEELKKTQQASTQQISAPIEMS</sequence>
<evidence type="ECO:0000313" key="2">
    <source>
        <dbReference type="EMBL" id="KAK3943051.1"/>
    </source>
</evidence>
<organism evidence="2 3">
    <name type="scientific">Diplogelasinospora grovesii</name>
    <dbReference type="NCBI Taxonomy" id="303347"/>
    <lineage>
        <taxon>Eukaryota</taxon>
        <taxon>Fungi</taxon>
        <taxon>Dikarya</taxon>
        <taxon>Ascomycota</taxon>
        <taxon>Pezizomycotina</taxon>
        <taxon>Sordariomycetes</taxon>
        <taxon>Sordariomycetidae</taxon>
        <taxon>Sordariales</taxon>
        <taxon>Diplogelasinosporaceae</taxon>
        <taxon>Diplogelasinospora</taxon>
    </lineage>
</organism>
<evidence type="ECO:0000256" key="1">
    <source>
        <dbReference type="SAM" id="MobiDB-lite"/>
    </source>
</evidence>
<dbReference type="Gene3D" id="2.60.120.620">
    <property type="entry name" value="q2cbj1_9rhob like domain"/>
    <property type="match status" value="1"/>
</dbReference>
<accession>A0AAN6NC45</accession>
<comment type="caution">
    <text evidence="2">The sequence shown here is derived from an EMBL/GenBank/DDBJ whole genome shotgun (WGS) entry which is preliminary data.</text>
</comment>
<protein>
    <submittedName>
        <fullName evidence="2">Ribonucleoside-diphosphate reductase large subunit</fullName>
    </submittedName>
</protein>